<dbReference type="CDD" id="cd06503">
    <property type="entry name" value="ATP-synt_Fo_b"/>
    <property type="match status" value="1"/>
</dbReference>
<evidence type="ECO:0000256" key="12">
    <source>
        <dbReference type="ARBA" id="ARBA00037847"/>
    </source>
</evidence>
<keyword evidence="4 13" id="KW-0812">Transmembrane</keyword>
<comment type="caution">
    <text evidence="15">The sequence shown here is derived from an EMBL/GenBank/DDBJ whole genome shotgun (WGS) entry which is preliminary data.</text>
</comment>
<evidence type="ECO:0000256" key="14">
    <source>
        <dbReference type="SAM" id="Coils"/>
    </source>
</evidence>
<evidence type="ECO:0000256" key="6">
    <source>
        <dbReference type="ARBA" id="ARBA00022989"/>
    </source>
</evidence>
<gene>
    <name evidence="13" type="primary">atpF</name>
    <name evidence="15" type="ORF">HNQ92_003158</name>
</gene>
<evidence type="ECO:0000313" key="16">
    <source>
        <dbReference type="Proteomes" id="UP000557307"/>
    </source>
</evidence>
<dbReference type="GO" id="GO:0046961">
    <property type="term" value="F:proton-transporting ATPase activity, rotational mechanism"/>
    <property type="evidence" value="ECO:0007669"/>
    <property type="project" value="TreeGrafter"/>
</dbReference>
<evidence type="ECO:0000256" key="7">
    <source>
        <dbReference type="ARBA" id="ARBA00023065"/>
    </source>
</evidence>
<dbReference type="RefSeq" id="WP_184174949.1">
    <property type="nucleotide sequence ID" value="NZ_JACHGF010000004.1"/>
</dbReference>
<evidence type="ECO:0000256" key="9">
    <source>
        <dbReference type="ARBA" id="ARBA00023310"/>
    </source>
</evidence>
<comment type="subunit">
    <text evidence="13">F-type ATPases have 2 components, F(1) - the catalytic core - and F(0) - the membrane proton channel. F(1) has five subunits: alpha(3), beta(3), gamma(1), delta(1), epsilon(1). F(0) has three main subunits: a(1), b(2) and c(10-14). The alpha and beta chains form an alternating ring which encloses part of the gamma chain. F(1) is attached to F(0) by a central stalk formed by the gamma and epsilon chains, while a peripheral stalk is formed by the delta and b chains.</text>
</comment>
<dbReference type="AlphaFoldDB" id="A0A840TYP5"/>
<comment type="similarity">
    <text evidence="1 13">Belongs to the ATPase B chain family.</text>
</comment>
<proteinExistence type="inferred from homology"/>
<evidence type="ECO:0000256" key="11">
    <source>
        <dbReference type="ARBA" id="ARBA00025614"/>
    </source>
</evidence>
<name>A0A840TYP5_9BACT</name>
<keyword evidence="6 13" id="KW-1133">Transmembrane helix</keyword>
<evidence type="ECO:0000256" key="13">
    <source>
        <dbReference type="HAMAP-Rule" id="MF_01398"/>
    </source>
</evidence>
<protein>
    <recommendedName>
        <fullName evidence="13">ATP synthase subunit b</fullName>
    </recommendedName>
    <alternativeName>
        <fullName evidence="13">ATP synthase F(0) sector subunit b</fullName>
    </alternativeName>
    <alternativeName>
        <fullName evidence="13">ATPase subunit I</fullName>
    </alternativeName>
    <alternativeName>
        <fullName evidence="13">F-type ATPase subunit b</fullName>
        <shortName evidence="13">F-ATPase subunit b</shortName>
    </alternativeName>
</protein>
<evidence type="ECO:0000256" key="8">
    <source>
        <dbReference type="ARBA" id="ARBA00023136"/>
    </source>
</evidence>
<keyword evidence="14" id="KW-0175">Coiled coil</keyword>
<keyword evidence="13" id="KW-1003">Cell membrane</keyword>
<evidence type="ECO:0000256" key="10">
    <source>
        <dbReference type="ARBA" id="ARBA00025198"/>
    </source>
</evidence>
<keyword evidence="3 13" id="KW-0138">CF(0)</keyword>
<comment type="subcellular location">
    <subcellularLocation>
        <location evidence="13">Cell membrane</location>
        <topology evidence="13">Single-pass membrane protein</topology>
    </subcellularLocation>
    <subcellularLocation>
        <location evidence="12">Endomembrane system</location>
        <topology evidence="12">Single-pass membrane protein</topology>
    </subcellularLocation>
</comment>
<dbReference type="GO" id="GO:0005886">
    <property type="term" value="C:plasma membrane"/>
    <property type="evidence" value="ECO:0007669"/>
    <property type="project" value="UniProtKB-SubCell"/>
</dbReference>
<dbReference type="Proteomes" id="UP000557307">
    <property type="component" value="Unassembled WGS sequence"/>
</dbReference>
<dbReference type="HAMAP" id="MF_01398">
    <property type="entry name" value="ATP_synth_b_bprime"/>
    <property type="match status" value="1"/>
</dbReference>
<dbReference type="GO" id="GO:0046933">
    <property type="term" value="F:proton-transporting ATP synthase activity, rotational mechanism"/>
    <property type="evidence" value="ECO:0007669"/>
    <property type="project" value="UniProtKB-UniRule"/>
</dbReference>
<dbReference type="PANTHER" id="PTHR33445">
    <property type="entry name" value="ATP SYNTHASE SUBUNIT B', CHLOROPLASTIC"/>
    <property type="match status" value="1"/>
</dbReference>
<sequence length="259" mass="29521">MLIDWFTVAAQIVNFLVLVWLLKRFLYKPILEAIDARERRVAAQLQEANTRMLEATQKGEVLAQKNEAFDHQRQELLQEAVDQAKAERKRLLEESRAEIQTLRLTLEQALRDEQGSAQQVVRARIQHEVIAISQQILTDLASQSLEEQMVAVFVERLKQLGETERKPLVTAFQSPSEQPPLTLYSAFELAADQRAMLQETLTQVLGSTPPLHFSTRPELLNGIELSAEGYKLSWNVSDYLRDLETRILETASEPAEKTA</sequence>
<keyword evidence="8 13" id="KW-0472">Membrane</keyword>
<dbReference type="EMBL" id="JACHGF010000004">
    <property type="protein sequence ID" value="MBB5285010.1"/>
    <property type="molecule type" value="Genomic_DNA"/>
</dbReference>
<organism evidence="15 16">
    <name type="scientific">Rhabdobacter roseus</name>
    <dbReference type="NCBI Taxonomy" id="1655419"/>
    <lineage>
        <taxon>Bacteria</taxon>
        <taxon>Pseudomonadati</taxon>
        <taxon>Bacteroidota</taxon>
        <taxon>Cytophagia</taxon>
        <taxon>Cytophagales</taxon>
        <taxon>Cytophagaceae</taxon>
        <taxon>Rhabdobacter</taxon>
    </lineage>
</organism>
<keyword evidence="9 13" id="KW-0066">ATP synthesis</keyword>
<feature type="coiled-coil region" evidence="14">
    <location>
        <begin position="74"/>
        <end position="112"/>
    </location>
</feature>
<comment type="function">
    <text evidence="10 13">F(1)F(0) ATP synthase produces ATP from ADP in the presence of a proton or sodium gradient. F-type ATPases consist of two structural domains, F(1) containing the extramembraneous catalytic core and F(0) containing the membrane proton channel, linked together by a central stalk and a peripheral stalk. During catalysis, ATP synthesis in the catalytic domain of F(1) is coupled via a rotary mechanism of the central stalk subunits to proton translocation.</text>
</comment>
<evidence type="ECO:0000256" key="5">
    <source>
        <dbReference type="ARBA" id="ARBA00022781"/>
    </source>
</evidence>
<dbReference type="Pfam" id="PF00430">
    <property type="entry name" value="ATP-synt_B"/>
    <property type="match status" value="1"/>
</dbReference>
<keyword evidence="2 13" id="KW-0813">Transport</keyword>
<dbReference type="InterPro" id="IPR017707">
    <property type="entry name" value="Alt_ATP_synth_F0_bsu"/>
</dbReference>
<evidence type="ECO:0000256" key="1">
    <source>
        <dbReference type="ARBA" id="ARBA00005513"/>
    </source>
</evidence>
<evidence type="ECO:0000256" key="3">
    <source>
        <dbReference type="ARBA" id="ARBA00022547"/>
    </source>
</evidence>
<evidence type="ECO:0000256" key="2">
    <source>
        <dbReference type="ARBA" id="ARBA00022448"/>
    </source>
</evidence>
<dbReference type="InterPro" id="IPR050059">
    <property type="entry name" value="ATP_synthase_B_chain"/>
</dbReference>
<dbReference type="GO" id="GO:0012505">
    <property type="term" value="C:endomembrane system"/>
    <property type="evidence" value="ECO:0007669"/>
    <property type="project" value="UniProtKB-SubCell"/>
</dbReference>
<dbReference type="PANTHER" id="PTHR33445:SF2">
    <property type="entry name" value="ATP SYNTHASE SUBUNIT B', CHLOROPLASTIC"/>
    <property type="match status" value="1"/>
</dbReference>
<keyword evidence="16" id="KW-1185">Reference proteome</keyword>
<comment type="function">
    <text evidence="11">Component of the F(0) channel, it forms part of the peripheral stalk, linking F(1) to F(0). The b'-subunit is a diverged and duplicated form of b found in plants and photosynthetic bacteria.</text>
</comment>
<dbReference type="NCBIfam" id="TIGR03321">
    <property type="entry name" value="alt_F1F0_F0_B"/>
    <property type="match status" value="1"/>
</dbReference>
<evidence type="ECO:0000256" key="4">
    <source>
        <dbReference type="ARBA" id="ARBA00022692"/>
    </source>
</evidence>
<feature type="transmembrane region" description="Helical" evidence="13">
    <location>
        <begin position="6"/>
        <end position="22"/>
    </location>
</feature>
<keyword evidence="5 13" id="KW-0375">Hydrogen ion transport</keyword>
<evidence type="ECO:0000313" key="15">
    <source>
        <dbReference type="EMBL" id="MBB5285010.1"/>
    </source>
</evidence>
<dbReference type="GO" id="GO:0045259">
    <property type="term" value="C:proton-transporting ATP synthase complex"/>
    <property type="evidence" value="ECO:0007669"/>
    <property type="project" value="UniProtKB-KW"/>
</dbReference>
<keyword evidence="7 13" id="KW-0406">Ion transport</keyword>
<accession>A0A840TYP5</accession>
<dbReference type="InterPro" id="IPR002146">
    <property type="entry name" value="ATP_synth_b/b'su_bac/chlpt"/>
</dbReference>
<reference evidence="15 16" key="1">
    <citation type="submission" date="2020-08" db="EMBL/GenBank/DDBJ databases">
        <title>Genomic Encyclopedia of Type Strains, Phase IV (KMG-IV): sequencing the most valuable type-strain genomes for metagenomic binning, comparative biology and taxonomic classification.</title>
        <authorList>
            <person name="Goeker M."/>
        </authorList>
    </citation>
    <scope>NUCLEOTIDE SEQUENCE [LARGE SCALE GENOMIC DNA]</scope>
    <source>
        <strain evidence="15 16">DSM 105074</strain>
    </source>
</reference>